<keyword evidence="3 6" id="KW-0521">NADP</keyword>
<dbReference type="Gene3D" id="3.40.1190.20">
    <property type="match status" value="1"/>
</dbReference>
<feature type="binding site" evidence="6">
    <location>
        <position position="215"/>
    </location>
    <ligand>
        <name>(6S)-NADPHX</name>
        <dbReference type="ChEBI" id="CHEBI:64076"/>
    </ligand>
</feature>
<dbReference type="GO" id="GO:0005524">
    <property type="term" value="F:ATP binding"/>
    <property type="evidence" value="ECO:0007669"/>
    <property type="project" value="UniProtKB-KW"/>
</dbReference>
<comment type="catalytic activity">
    <reaction evidence="6">
        <text>(6S)-NADPHX + ADP = AMP + phosphate + NADPH + H(+)</text>
        <dbReference type="Rhea" id="RHEA:32235"/>
        <dbReference type="ChEBI" id="CHEBI:15378"/>
        <dbReference type="ChEBI" id="CHEBI:43474"/>
        <dbReference type="ChEBI" id="CHEBI:57783"/>
        <dbReference type="ChEBI" id="CHEBI:64076"/>
        <dbReference type="ChEBI" id="CHEBI:456215"/>
        <dbReference type="ChEBI" id="CHEBI:456216"/>
        <dbReference type="EC" id="4.2.1.136"/>
    </reaction>
</comment>
<dbReference type="PROSITE" id="PS51383">
    <property type="entry name" value="YJEF_C_3"/>
    <property type="match status" value="1"/>
</dbReference>
<dbReference type="CDD" id="cd01171">
    <property type="entry name" value="YXKO-related"/>
    <property type="match status" value="1"/>
</dbReference>
<comment type="subunit">
    <text evidence="6">Homotetramer.</text>
</comment>
<evidence type="ECO:0000256" key="6">
    <source>
        <dbReference type="HAMAP-Rule" id="MF_01965"/>
    </source>
</evidence>
<comment type="similarity">
    <text evidence="6">Belongs to the NnrD/CARKD family.</text>
</comment>
<feature type="binding site" evidence="6">
    <location>
        <position position="214"/>
    </location>
    <ligand>
        <name>AMP</name>
        <dbReference type="ChEBI" id="CHEBI:456215"/>
    </ligand>
</feature>
<dbReference type="PROSITE" id="PS01050">
    <property type="entry name" value="YJEF_C_2"/>
    <property type="match status" value="1"/>
</dbReference>
<dbReference type="InterPro" id="IPR029056">
    <property type="entry name" value="Ribokinase-like"/>
</dbReference>
<sequence length="277" mass="30082">MKNITADIVQQFIPKRKEDSYKGTYGKVLVIGGDQNMGGAIMLTASAAVYSGAGLVTVATDPKNHTALHARLPEAMVLDLWDAKSLEEQIKKVDIVVMGPGLGLSEQAAEVVELVFQHIHKEQQLILDGSAISLVAQESLSLPETHLTFTPHAGEWKKLSGISKEDQTVEKNKQAQKKLDATIVLKGSRTEIYFCNDDWKNTTGNPAMATGGMGDTLAGMIAGFTAQLPDKEQATLAAVYLHSYIGDALADQQYVVLPSQIIEAIPSFMKNFEQQRL</sequence>
<gene>
    <name evidence="6" type="primary">nnrD</name>
    <name evidence="8" type="ORF">SAMN04489868_11933</name>
</gene>
<evidence type="ECO:0000313" key="9">
    <source>
        <dbReference type="Proteomes" id="UP000198668"/>
    </source>
</evidence>
<dbReference type="GO" id="GO:0016301">
    <property type="term" value="F:kinase activity"/>
    <property type="evidence" value="ECO:0007669"/>
    <property type="project" value="UniProtKB-KW"/>
</dbReference>
<evidence type="ECO:0000256" key="5">
    <source>
        <dbReference type="ARBA" id="ARBA00023239"/>
    </source>
</evidence>
<evidence type="ECO:0000256" key="1">
    <source>
        <dbReference type="ARBA" id="ARBA00022741"/>
    </source>
</evidence>
<keyword evidence="9" id="KW-1185">Reference proteome</keyword>
<evidence type="ECO:0000259" key="7">
    <source>
        <dbReference type="PROSITE" id="PS51383"/>
    </source>
</evidence>
<dbReference type="NCBIfam" id="TIGR00196">
    <property type="entry name" value="yjeF_cterm"/>
    <property type="match status" value="1"/>
</dbReference>
<feature type="binding site" evidence="6">
    <location>
        <position position="40"/>
    </location>
    <ligand>
        <name>(6S)-NADPHX</name>
        <dbReference type="ChEBI" id="CHEBI:64076"/>
    </ligand>
</feature>
<dbReference type="PANTHER" id="PTHR12592:SF0">
    <property type="entry name" value="ATP-DEPENDENT (S)-NAD(P)H-HYDRATE DEHYDRATASE"/>
    <property type="match status" value="1"/>
</dbReference>
<dbReference type="GO" id="GO:0046496">
    <property type="term" value="P:nicotinamide nucleotide metabolic process"/>
    <property type="evidence" value="ECO:0007669"/>
    <property type="project" value="UniProtKB-UniRule"/>
</dbReference>
<keyword evidence="8" id="KW-0808">Transferase</keyword>
<feature type="binding site" evidence="6">
    <location>
        <position position="101"/>
    </location>
    <ligand>
        <name>(6S)-NADPHX</name>
        <dbReference type="ChEBI" id="CHEBI:64076"/>
    </ligand>
</feature>
<dbReference type="InterPro" id="IPR000631">
    <property type="entry name" value="CARKD"/>
</dbReference>
<dbReference type="Proteomes" id="UP000198668">
    <property type="component" value="Unassembled WGS sequence"/>
</dbReference>
<keyword evidence="8" id="KW-0418">Kinase</keyword>
<dbReference type="GO" id="GO:0052856">
    <property type="term" value="F:NAD(P)HX epimerase activity"/>
    <property type="evidence" value="ECO:0007669"/>
    <property type="project" value="TreeGrafter"/>
</dbReference>
<evidence type="ECO:0000256" key="4">
    <source>
        <dbReference type="ARBA" id="ARBA00023027"/>
    </source>
</evidence>
<dbReference type="SUPFAM" id="SSF53613">
    <property type="entry name" value="Ribokinase-like"/>
    <property type="match status" value="1"/>
</dbReference>
<protein>
    <recommendedName>
        <fullName evidence="6">ADP-dependent (S)-NAD(P)H-hydrate dehydratase</fullName>
        <ecNumber evidence="6">4.2.1.136</ecNumber>
    </recommendedName>
    <alternativeName>
        <fullName evidence="6">ADP-dependent NAD(P)HX dehydratase</fullName>
    </alternativeName>
</protein>
<comment type="catalytic activity">
    <reaction evidence="6">
        <text>(6S)-NADHX + ADP = AMP + phosphate + NADH + H(+)</text>
        <dbReference type="Rhea" id="RHEA:32223"/>
        <dbReference type="ChEBI" id="CHEBI:15378"/>
        <dbReference type="ChEBI" id="CHEBI:43474"/>
        <dbReference type="ChEBI" id="CHEBI:57945"/>
        <dbReference type="ChEBI" id="CHEBI:64074"/>
        <dbReference type="ChEBI" id="CHEBI:456215"/>
        <dbReference type="ChEBI" id="CHEBI:456216"/>
        <dbReference type="EC" id="4.2.1.136"/>
    </reaction>
</comment>
<proteinExistence type="inferred from homology"/>
<comment type="function">
    <text evidence="6">Catalyzes the dehydration of the S-form of NAD(P)HX at the expense of ADP, which is converted to AMP. Together with NAD(P)HX epimerase, which catalyzes the epimerization of the S- and R-forms, the enzyme allows the repair of both epimers of NAD(P)HX, a damaged form of NAD(P)H that is a result of enzymatic or heat-dependent hydration.</text>
</comment>
<dbReference type="RefSeq" id="WP_047390345.1">
    <property type="nucleotide sequence ID" value="NZ_FOQE01000019.1"/>
</dbReference>
<dbReference type="Pfam" id="PF01256">
    <property type="entry name" value="Carb_kinase"/>
    <property type="match status" value="1"/>
</dbReference>
<evidence type="ECO:0000313" key="8">
    <source>
        <dbReference type="EMBL" id="SFH74983.1"/>
    </source>
</evidence>
<dbReference type="GO" id="GO:0052855">
    <property type="term" value="F:ADP-dependent NAD(P)H-hydrate dehydratase activity"/>
    <property type="evidence" value="ECO:0007669"/>
    <property type="project" value="UniProtKB-UniRule"/>
</dbReference>
<dbReference type="PANTHER" id="PTHR12592">
    <property type="entry name" value="ATP-DEPENDENT (S)-NAD(P)H-HYDRATE DEHYDRATASE FAMILY MEMBER"/>
    <property type="match status" value="1"/>
</dbReference>
<keyword evidence="4 6" id="KW-0520">NAD</keyword>
<keyword evidence="2 6" id="KW-0067">ATP-binding</keyword>
<dbReference type="EMBL" id="FOQE01000019">
    <property type="protein sequence ID" value="SFH74983.1"/>
    <property type="molecule type" value="Genomic_DNA"/>
</dbReference>
<dbReference type="OrthoDB" id="9806925at2"/>
<organism evidence="8 9">
    <name type="scientific">Pisciglobus halotolerans</name>
    <dbReference type="NCBI Taxonomy" id="745365"/>
    <lineage>
        <taxon>Bacteria</taxon>
        <taxon>Bacillati</taxon>
        <taxon>Bacillota</taxon>
        <taxon>Bacilli</taxon>
        <taxon>Lactobacillales</taxon>
        <taxon>Carnobacteriaceae</taxon>
    </lineage>
</organism>
<dbReference type="GO" id="GO:0110051">
    <property type="term" value="P:metabolite repair"/>
    <property type="evidence" value="ECO:0007669"/>
    <property type="project" value="TreeGrafter"/>
</dbReference>
<feature type="domain" description="YjeF C-terminal" evidence="7">
    <location>
        <begin position="5"/>
        <end position="272"/>
    </location>
</feature>
<name>A0A1I3CKY7_9LACT</name>
<dbReference type="AlphaFoldDB" id="A0A1I3CKY7"/>
<dbReference type="InterPro" id="IPR017953">
    <property type="entry name" value="Carbohydrate_kinase_pred_CS"/>
</dbReference>
<feature type="binding site" evidence="6">
    <location>
        <position position="152"/>
    </location>
    <ligand>
        <name>(6S)-NADPHX</name>
        <dbReference type="ChEBI" id="CHEBI:64076"/>
    </ligand>
</feature>
<dbReference type="EC" id="4.2.1.136" evidence="6"/>
<feature type="binding site" evidence="6">
    <location>
        <begin position="186"/>
        <end position="190"/>
    </location>
    <ligand>
        <name>AMP</name>
        <dbReference type="ChEBI" id="CHEBI:456215"/>
    </ligand>
</feature>
<evidence type="ECO:0000256" key="3">
    <source>
        <dbReference type="ARBA" id="ARBA00022857"/>
    </source>
</evidence>
<dbReference type="HAMAP" id="MF_01965">
    <property type="entry name" value="NADHX_dehydratase"/>
    <property type="match status" value="1"/>
</dbReference>
<reference evidence="8 9" key="1">
    <citation type="submission" date="2016-10" db="EMBL/GenBank/DDBJ databases">
        <authorList>
            <person name="de Groot N.N."/>
        </authorList>
    </citation>
    <scope>NUCLEOTIDE SEQUENCE [LARGE SCALE GENOMIC DNA]</scope>
    <source>
        <strain evidence="8 9">DSM 27630</strain>
    </source>
</reference>
<accession>A0A1I3CKY7</accession>
<evidence type="ECO:0000256" key="2">
    <source>
        <dbReference type="ARBA" id="ARBA00022840"/>
    </source>
</evidence>
<keyword evidence="1 6" id="KW-0547">Nucleotide-binding</keyword>
<comment type="cofactor">
    <cofactor evidence="6">
        <name>Mg(2+)</name>
        <dbReference type="ChEBI" id="CHEBI:18420"/>
    </cofactor>
</comment>
<keyword evidence="5 6" id="KW-0456">Lyase</keyword>